<gene>
    <name evidence="2" type="ORF">G7K_3837-t1</name>
</gene>
<evidence type="ECO:0000313" key="3">
    <source>
        <dbReference type="Proteomes" id="UP000033140"/>
    </source>
</evidence>
<reference evidence="2 3" key="1">
    <citation type="journal article" date="2011" name="J. Gen. Appl. Microbiol.">
        <title>Draft genome sequencing of the enigmatic yeast Saitoella complicata.</title>
        <authorList>
            <person name="Nishida H."/>
            <person name="Hamamoto M."/>
            <person name="Sugiyama J."/>
        </authorList>
    </citation>
    <scope>NUCLEOTIDE SEQUENCE [LARGE SCALE GENOMIC DNA]</scope>
    <source>
        <strain evidence="2 3">NRRL Y-17804</strain>
    </source>
</reference>
<name>A0A0E9NJ20_SAICN</name>
<dbReference type="Proteomes" id="UP000033140">
    <property type="component" value="Unassembled WGS sequence"/>
</dbReference>
<dbReference type="EMBL" id="BACD03000025">
    <property type="protein sequence ID" value="GAO49691.1"/>
    <property type="molecule type" value="Genomic_DNA"/>
</dbReference>
<feature type="region of interest" description="Disordered" evidence="1">
    <location>
        <begin position="76"/>
        <end position="95"/>
    </location>
</feature>
<evidence type="ECO:0000313" key="2">
    <source>
        <dbReference type="EMBL" id="GAO49691.1"/>
    </source>
</evidence>
<sequence>MNVPLPPSRSTWSSPPPQTAIDPDTFSPKFTPRPPPRRSGGGYPSTAYRRSSCPRILRCRRRKHCARHCNGRQYGCRESNSHLETESAEEDGRQVDGVALEDGVVEGGGELNTQVSHR</sequence>
<feature type="region of interest" description="Disordered" evidence="1">
    <location>
        <begin position="1"/>
        <end position="49"/>
    </location>
</feature>
<reference evidence="2 3" key="3">
    <citation type="journal article" date="2015" name="Genome Announc.">
        <title>Draft Genome Sequence of the Archiascomycetous Yeast Saitoella complicata.</title>
        <authorList>
            <person name="Yamauchi K."/>
            <person name="Kondo S."/>
            <person name="Hamamoto M."/>
            <person name="Takahashi Y."/>
            <person name="Ogura Y."/>
            <person name="Hayashi T."/>
            <person name="Nishida H."/>
        </authorList>
    </citation>
    <scope>NUCLEOTIDE SEQUENCE [LARGE SCALE GENOMIC DNA]</scope>
    <source>
        <strain evidence="2 3">NRRL Y-17804</strain>
    </source>
</reference>
<feature type="compositionally biased region" description="Basic and acidic residues" evidence="1">
    <location>
        <begin position="79"/>
        <end position="94"/>
    </location>
</feature>
<reference evidence="2 3" key="2">
    <citation type="journal article" date="2014" name="J. Gen. Appl. Microbiol.">
        <title>The early diverging ascomycetous budding yeast Saitoella complicata has three histone deacetylases belonging to the Clr6, Hos2, and Rpd3 lineages.</title>
        <authorList>
            <person name="Nishida H."/>
            <person name="Matsumoto T."/>
            <person name="Kondo S."/>
            <person name="Hamamoto M."/>
            <person name="Yoshikawa H."/>
        </authorList>
    </citation>
    <scope>NUCLEOTIDE SEQUENCE [LARGE SCALE GENOMIC DNA]</scope>
    <source>
        <strain evidence="2 3">NRRL Y-17804</strain>
    </source>
</reference>
<comment type="caution">
    <text evidence="2">The sequence shown here is derived from an EMBL/GenBank/DDBJ whole genome shotgun (WGS) entry which is preliminary data.</text>
</comment>
<proteinExistence type="predicted"/>
<evidence type="ECO:0000256" key="1">
    <source>
        <dbReference type="SAM" id="MobiDB-lite"/>
    </source>
</evidence>
<protein>
    <submittedName>
        <fullName evidence="2">Uncharacterized protein</fullName>
    </submittedName>
</protein>
<accession>A0A0E9NJ20</accession>
<organism evidence="2 3">
    <name type="scientific">Saitoella complicata (strain BCRC 22490 / CBS 7301 / JCM 7358 / NBRC 10748 / NRRL Y-17804)</name>
    <dbReference type="NCBI Taxonomy" id="698492"/>
    <lineage>
        <taxon>Eukaryota</taxon>
        <taxon>Fungi</taxon>
        <taxon>Dikarya</taxon>
        <taxon>Ascomycota</taxon>
        <taxon>Taphrinomycotina</taxon>
        <taxon>Taphrinomycotina incertae sedis</taxon>
        <taxon>Saitoella</taxon>
    </lineage>
</organism>
<keyword evidence="3" id="KW-1185">Reference proteome</keyword>
<dbReference type="AlphaFoldDB" id="A0A0E9NJ20"/>